<sequence length="168" mass="18404">MNDVLLPLSIRNSKVVHIDDVANGLACGCSCPVCGGALVAKNRGQKQHHFAHHSSEECSDALETALHLLAKQILVESKCIFLPELKARASSKDRVGKKYVEEELIVSPGLYQLDNPLHEKKIGDVVADVFATHKGHELLIEVSVTHFVDKKKKSKASTKPALKSTYRS</sequence>
<dbReference type="RefSeq" id="WP_162420270.1">
    <property type="nucleotide sequence ID" value="NZ_MARB01000024.1"/>
</dbReference>
<evidence type="ECO:0000313" key="1">
    <source>
        <dbReference type="EMBL" id="ODJ86318.1"/>
    </source>
</evidence>
<reference evidence="1 2" key="1">
    <citation type="submission" date="2016-06" db="EMBL/GenBank/DDBJ databases">
        <title>Genome sequence of endosymbiont of Candidatus Endolucinida thiodiazotropha.</title>
        <authorList>
            <person name="Poehlein A."/>
            <person name="Koenig S."/>
            <person name="Heiden S.E."/>
            <person name="Thuermer A."/>
            <person name="Voget S."/>
            <person name="Daniel R."/>
            <person name="Markert S."/>
            <person name="Gros O."/>
            <person name="Schweder T."/>
        </authorList>
    </citation>
    <scope>NUCLEOTIDE SEQUENCE [LARGE SCALE GENOMIC DNA]</scope>
    <source>
        <strain evidence="1 2">COS</strain>
    </source>
</reference>
<name>A0A7Z0VIS5_9GAMM</name>
<dbReference type="EMBL" id="MARB01000024">
    <property type="protein sequence ID" value="ODJ86318.1"/>
    <property type="molecule type" value="Genomic_DNA"/>
</dbReference>
<keyword evidence="2" id="KW-1185">Reference proteome</keyword>
<dbReference type="Proteomes" id="UP000094769">
    <property type="component" value="Unassembled WGS sequence"/>
</dbReference>
<protein>
    <submittedName>
        <fullName evidence="1">Competence protein CoiA-like family protein</fullName>
    </submittedName>
</protein>
<proteinExistence type="predicted"/>
<organism evidence="1 2">
    <name type="scientific">Candidatus Thiodiazotropha endolucinida</name>
    <dbReference type="NCBI Taxonomy" id="1655433"/>
    <lineage>
        <taxon>Bacteria</taxon>
        <taxon>Pseudomonadati</taxon>
        <taxon>Pseudomonadota</taxon>
        <taxon>Gammaproteobacteria</taxon>
        <taxon>Chromatiales</taxon>
        <taxon>Sedimenticolaceae</taxon>
        <taxon>Candidatus Thiodiazotropha</taxon>
    </lineage>
</organism>
<gene>
    <name evidence="1" type="ORF">CODIS_35130</name>
</gene>
<accession>A0A7Z0VIS5</accession>
<evidence type="ECO:0000313" key="2">
    <source>
        <dbReference type="Proteomes" id="UP000094769"/>
    </source>
</evidence>
<dbReference type="AlphaFoldDB" id="A0A7Z0VIS5"/>
<comment type="caution">
    <text evidence="1">The sequence shown here is derived from an EMBL/GenBank/DDBJ whole genome shotgun (WGS) entry which is preliminary data.</text>
</comment>